<feature type="non-terminal residue" evidence="2">
    <location>
        <position position="1"/>
    </location>
</feature>
<comment type="caution">
    <text evidence="2">The sequence shown here is derived from an EMBL/GenBank/DDBJ whole genome shotgun (WGS) entry which is preliminary data.</text>
</comment>
<evidence type="ECO:0000256" key="1">
    <source>
        <dbReference type="SAM" id="MobiDB-lite"/>
    </source>
</evidence>
<feature type="region of interest" description="Disordered" evidence="1">
    <location>
        <begin position="90"/>
        <end position="188"/>
    </location>
</feature>
<keyword evidence="3" id="KW-1185">Reference proteome</keyword>
<dbReference type="Proteomes" id="UP000677803">
    <property type="component" value="Unassembled WGS sequence"/>
</dbReference>
<protein>
    <submittedName>
        <fullName evidence="2">(Atlantic silverside) hypothetical protein</fullName>
    </submittedName>
</protein>
<gene>
    <name evidence="2" type="ORF">MMEN_LOCUS8673</name>
</gene>
<evidence type="ECO:0000313" key="3">
    <source>
        <dbReference type="Proteomes" id="UP000677803"/>
    </source>
</evidence>
<reference evidence="2" key="1">
    <citation type="submission" date="2021-05" db="EMBL/GenBank/DDBJ databases">
        <authorList>
            <person name="Tigano A."/>
        </authorList>
    </citation>
    <scope>NUCLEOTIDE SEQUENCE</scope>
</reference>
<organism evidence="2 3">
    <name type="scientific">Menidia menidia</name>
    <name type="common">Atlantic silverside</name>
    <dbReference type="NCBI Taxonomy" id="238744"/>
    <lineage>
        <taxon>Eukaryota</taxon>
        <taxon>Metazoa</taxon>
        <taxon>Chordata</taxon>
        <taxon>Craniata</taxon>
        <taxon>Vertebrata</taxon>
        <taxon>Euteleostomi</taxon>
        <taxon>Actinopterygii</taxon>
        <taxon>Neopterygii</taxon>
        <taxon>Teleostei</taxon>
        <taxon>Neoteleostei</taxon>
        <taxon>Acanthomorphata</taxon>
        <taxon>Ovalentaria</taxon>
        <taxon>Atherinomorphae</taxon>
        <taxon>Atheriniformes</taxon>
        <taxon>Atherinopsidae</taxon>
        <taxon>Menidiinae</taxon>
        <taxon>Menidia</taxon>
    </lineage>
</organism>
<feature type="compositionally biased region" description="Basic and acidic residues" evidence="1">
    <location>
        <begin position="106"/>
        <end position="134"/>
    </location>
</feature>
<accession>A0A8S4AXN0</accession>
<dbReference type="OrthoDB" id="8789646at2759"/>
<sequence>MDAREEALGLLNSIWRQALPSAHPVELGAFFIIFIFMDTEKEALTGCPTGRPELPGFQDGQHSWEHPCPLQSSNSTCGLRRRQRPAWLPLRHNLQDQTQLTHSVPWKKDEGHDEPVEPQHLGEDQDQDHAHEEPGLLGGASHAGVAHDADGEPGGQPAQAHTQTGPQTMAAEAPITAKKGEYSGLSSEDILALL</sequence>
<name>A0A8S4AXN0_9TELE</name>
<proteinExistence type="predicted"/>
<evidence type="ECO:0000313" key="2">
    <source>
        <dbReference type="EMBL" id="CAG5897624.1"/>
    </source>
</evidence>
<dbReference type="EMBL" id="CAJRST010008890">
    <property type="protein sequence ID" value="CAG5897624.1"/>
    <property type="molecule type" value="Genomic_DNA"/>
</dbReference>
<dbReference type="AlphaFoldDB" id="A0A8S4AXN0"/>